<organism evidence="1 2">
    <name type="scientific">Acinetobacter johnsonii</name>
    <dbReference type="NCBI Taxonomy" id="40214"/>
    <lineage>
        <taxon>Bacteria</taxon>
        <taxon>Pseudomonadati</taxon>
        <taxon>Pseudomonadota</taxon>
        <taxon>Gammaproteobacteria</taxon>
        <taxon>Moraxellales</taxon>
        <taxon>Moraxellaceae</taxon>
        <taxon>Acinetobacter</taxon>
    </lineage>
</organism>
<evidence type="ECO:0008006" key="3">
    <source>
        <dbReference type="Google" id="ProtNLM"/>
    </source>
</evidence>
<protein>
    <recommendedName>
        <fullName evidence="3">Rha family transcriptional regulator</fullName>
    </recommendedName>
</protein>
<reference evidence="1 2" key="1">
    <citation type="submission" date="2018-10" db="EMBL/GenBank/DDBJ databases">
        <title>Transmission dynamics of multidrug resistant bacteria on intensive care unit surfaces.</title>
        <authorList>
            <person name="D'Souza A.W."/>
            <person name="Potter R.F."/>
            <person name="Wallace M."/>
            <person name="Shupe A."/>
            <person name="Patel S."/>
            <person name="Sun S."/>
            <person name="Gul D."/>
            <person name="Kwon J.H."/>
            <person name="Andleeb S."/>
            <person name="Burnham C.-A.D."/>
            <person name="Dantas G."/>
        </authorList>
    </citation>
    <scope>NUCLEOTIDE SEQUENCE [LARGE SCALE GENOMIC DNA]</scope>
    <source>
        <strain evidence="1 2">AJ_385</strain>
    </source>
</reference>
<dbReference type="Proteomes" id="UP000277537">
    <property type="component" value="Unassembled WGS sequence"/>
</dbReference>
<dbReference type="AlphaFoldDB" id="A0A3R9FLR3"/>
<sequence>MSNLGSELDMSEFLSNFAAENSVLPLDVAVYRACKDRHGSKAAIAEINGFNPMVFSKCVDINNDQYHLHPEHIEAVLNHTKDIRILESMAASHGNAVVYELSGNLDIHEIGFLENIGKVSNRVGELFSTVSNSLKDGRIAEVEMATIEKDAMCLIAAVAQLKKLARAKAERDAEFE</sequence>
<gene>
    <name evidence="1" type="ORF">EGT73_18900</name>
</gene>
<dbReference type="InterPro" id="IPR009679">
    <property type="entry name" value="Phage_186_CII-like"/>
</dbReference>
<proteinExistence type="predicted"/>
<name>A0A3R9FLR3_ACIJO</name>
<comment type="caution">
    <text evidence="1">The sequence shown here is derived from an EMBL/GenBank/DDBJ whole genome shotgun (WGS) entry which is preliminary data.</text>
</comment>
<dbReference type="Pfam" id="PF06892">
    <property type="entry name" value="Phage_CP76"/>
    <property type="match status" value="1"/>
</dbReference>
<dbReference type="EMBL" id="RHXE01000111">
    <property type="protein sequence ID" value="RSE15056.1"/>
    <property type="molecule type" value="Genomic_DNA"/>
</dbReference>
<evidence type="ECO:0000313" key="2">
    <source>
        <dbReference type="Proteomes" id="UP000277537"/>
    </source>
</evidence>
<evidence type="ECO:0000313" key="1">
    <source>
        <dbReference type="EMBL" id="RSE15056.1"/>
    </source>
</evidence>
<accession>A0A3R9FLR3</accession>
<dbReference type="GO" id="GO:0003677">
    <property type="term" value="F:DNA binding"/>
    <property type="evidence" value="ECO:0007669"/>
    <property type="project" value="InterPro"/>
</dbReference>